<comment type="similarity">
    <text evidence="1">Belongs to the avfA family.</text>
</comment>
<proteinExistence type="inferred from homology"/>
<evidence type="ECO:0000259" key="2">
    <source>
        <dbReference type="Pfam" id="PF13460"/>
    </source>
</evidence>
<dbReference type="Gene3D" id="3.40.50.720">
    <property type="entry name" value="NAD(P)-binding Rossmann-like Domain"/>
    <property type="match status" value="1"/>
</dbReference>
<name>A0A9X0DJR1_9HELO</name>
<evidence type="ECO:0000313" key="3">
    <source>
        <dbReference type="EMBL" id="KAJ8065494.1"/>
    </source>
</evidence>
<dbReference type="InterPro" id="IPR036291">
    <property type="entry name" value="NAD(P)-bd_dom_sf"/>
</dbReference>
<dbReference type="Pfam" id="PF13460">
    <property type="entry name" value="NAD_binding_10"/>
    <property type="match status" value="1"/>
</dbReference>
<feature type="domain" description="NAD(P)-binding" evidence="2">
    <location>
        <begin position="16"/>
        <end position="235"/>
    </location>
</feature>
<dbReference type="AlphaFoldDB" id="A0A9X0DJR1"/>
<dbReference type="EMBL" id="JAPEIS010000006">
    <property type="protein sequence ID" value="KAJ8065494.1"/>
    <property type="molecule type" value="Genomic_DNA"/>
</dbReference>
<dbReference type="Proteomes" id="UP001152300">
    <property type="component" value="Unassembled WGS sequence"/>
</dbReference>
<gene>
    <name evidence="3" type="ORF">OCU04_006175</name>
</gene>
<keyword evidence="4" id="KW-1185">Reference proteome</keyword>
<sequence>MPPTSTPTTHRILLLGGHGKVSLLMTPKILARSWSLISMIRNPDHTQDVLAAAEKAEAYKSAGNQTGSLEVLVKSLEDVRSVGDARGVLEGVRPDWVVWCAGAGGKGGKQRTYAIDQNACIYFMRACLSTPSITKFLLVSALICRRSRAPWWSDDDWKYVQKVNEEILPDYYQAKLKADQALVVEGRERSDWTWICLRPGTLSDEGEKGRVVLGKTGGQGKVTRGDVAEVAVRLLGVEGVRSGYFDLLNGEVEVGEAVERVLAQGVDARDGEEFEDLVGSEFLKL</sequence>
<organism evidence="3 4">
    <name type="scientific">Sclerotinia nivalis</name>
    <dbReference type="NCBI Taxonomy" id="352851"/>
    <lineage>
        <taxon>Eukaryota</taxon>
        <taxon>Fungi</taxon>
        <taxon>Dikarya</taxon>
        <taxon>Ascomycota</taxon>
        <taxon>Pezizomycotina</taxon>
        <taxon>Leotiomycetes</taxon>
        <taxon>Helotiales</taxon>
        <taxon>Sclerotiniaceae</taxon>
        <taxon>Sclerotinia</taxon>
    </lineage>
</organism>
<dbReference type="InterPro" id="IPR016040">
    <property type="entry name" value="NAD(P)-bd_dom"/>
</dbReference>
<evidence type="ECO:0000313" key="4">
    <source>
        <dbReference type="Proteomes" id="UP001152300"/>
    </source>
</evidence>
<dbReference type="PANTHER" id="PTHR15020">
    <property type="entry name" value="FLAVIN REDUCTASE-RELATED"/>
    <property type="match status" value="1"/>
</dbReference>
<protein>
    <recommendedName>
        <fullName evidence="2">NAD(P)-binding domain-containing protein</fullName>
    </recommendedName>
</protein>
<accession>A0A9X0DJR1</accession>
<comment type="caution">
    <text evidence="3">The sequence shown here is derived from an EMBL/GenBank/DDBJ whole genome shotgun (WGS) entry which is preliminary data.</text>
</comment>
<dbReference type="SUPFAM" id="SSF51735">
    <property type="entry name" value="NAD(P)-binding Rossmann-fold domains"/>
    <property type="match status" value="1"/>
</dbReference>
<dbReference type="OrthoDB" id="10254604at2759"/>
<reference evidence="3" key="1">
    <citation type="submission" date="2022-11" db="EMBL/GenBank/DDBJ databases">
        <title>Genome Resource of Sclerotinia nivalis Strain SnTB1, a Plant Pathogen Isolated from American Ginseng.</title>
        <authorList>
            <person name="Fan S."/>
        </authorList>
    </citation>
    <scope>NUCLEOTIDE SEQUENCE</scope>
    <source>
        <strain evidence="3">SnTB1</strain>
    </source>
</reference>
<dbReference type="PANTHER" id="PTHR15020:SF50">
    <property type="entry name" value="UPF0659 PROTEIN YMR090W"/>
    <property type="match status" value="1"/>
</dbReference>
<evidence type="ECO:0000256" key="1">
    <source>
        <dbReference type="ARBA" id="ARBA00038376"/>
    </source>
</evidence>